<organism evidence="1 2">
    <name type="scientific">Brevibacillus fulvus</name>
    <dbReference type="NCBI Taxonomy" id="1125967"/>
    <lineage>
        <taxon>Bacteria</taxon>
        <taxon>Bacillati</taxon>
        <taxon>Bacillota</taxon>
        <taxon>Bacilli</taxon>
        <taxon>Bacillales</taxon>
        <taxon>Paenibacillaceae</taxon>
        <taxon>Brevibacillus</taxon>
    </lineage>
</organism>
<accession>A0A938Y3V1</accession>
<keyword evidence="2" id="KW-1185">Reference proteome</keyword>
<dbReference type="RefSeq" id="WP_204518474.1">
    <property type="nucleotide sequence ID" value="NZ_BAABIN010000016.1"/>
</dbReference>
<reference evidence="1" key="1">
    <citation type="submission" date="2021-01" db="EMBL/GenBank/DDBJ databases">
        <title>Genomic Encyclopedia of Type Strains, Phase IV (KMG-IV): sequencing the most valuable type-strain genomes for metagenomic binning, comparative biology and taxonomic classification.</title>
        <authorList>
            <person name="Goeker M."/>
        </authorList>
    </citation>
    <scope>NUCLEOTIDE SEQUENCE</scope>
    <source>
        <strain evidence="1">DSM 25523</strain>
    </source>
</reference>
<sequence>MSFRCITIYTKKYETFSDIYEEVLNQPLSEFEEKEIEGITISDAGAVPEGYIEQMKSKPEVAVMKIKEKGITILQHGEVFEMLIPVE</sequence>
<evidence type="ECO:0000313" key="1">
    <source>
        <dbReference type="EMBL" id="MBM7590725.1"/>
    </source>
</evidence>
<dbReference type="AlphaFoldDB" id="A0A938Y3V1"/>
<evidence type="ECO:0000313" key="2">
    <source>
        <dbReference type="Proteomes" id="UP000717624"/>
    </source>
</evidence>
<comment type="caution">
    <text evidence="1">The sequence shown here is derived from an EMBL/GenBank/DDBJ whole genome shotgun (WGS) entry which is preliminary data.</text>
</comment>
<name>A0A938Y3V1_9BACL</name>
<proteinExistence type="predicted"/>
<protein>
    <recommendedName>
        <fullName evidence="3">NAD/NADP transhydrogenase alpha subunit</fullName>
    </recommendedName>
</protein>
<evidence type="ECO:0008006" key="3">
    <source>
        <dbReference type="Google" id="ProtNLM"/>
    </source>
</evidence>
<dbReference type="Proteomes" id="UP000717624">
    <property type="component" value="Unassembled WGS sequence"/>
</dbReference>
<gene>
    <name evidence="1" type="ORF">JOD01_002335</name>
</gene>
<dbReference type="EMBL" id="JAFBEB010000007">
    <property type="protein sequence ID" value="MBM7590725.1"/>
    <property type="molecule type" value="Genomic_DNA"/>
</dbReference>